<name>A0A3E2NM68_9SPHI</name>
<dbReference type="InterPro" id="IPR020825">
    <property type="entry name" value="Phe-tRNA_synthase-like_B3/B4"/>
</dbReference>
<evidence type="ECO:0000256" key="12">
    <source>
        <dbReference type="ARBA" id="ARBA00022917"/>
    </source>
</evidence>
<evidence type="ECO:0000313" key="20">
    <source>
        <dbReference type="EMBL" id="RFZ82068.1"/>
    </source>
</evidence>
<dbReference type="GO" id="GO:0006432">
    <property type="term" value="P:phenylalanyl-tRNA aminoacylation"/>
    <property type="evidence" value="ECO:0007669"/>
    <property type="project" value="UniProtKB-UniRule"/>
</dbReference>
<comment type="catalytic activity">
    <reaction evidence="14 15">
        <text>tRNA(Phe) + L-phenylalanine + ATP = L-phenylalanyl-tRNA(Phe) + AMP + diphosphate + H(+)</text>
        <dbReference type="Rhea" id="RHEA:19413"/>
        <dbReference type="Rhea" id="RHEA-COMP:9668"/>
        <dbReference type="Rhea" id="RHEA-COMP:9699"/>
        <dbReference type="ChEBI" id="CHEBI:15378"/>
        <dbReference type="ChEBI" id="CHEBI:30616"/>
        <dbReference type="ChEBI" id="CHEBI:33019"/>
        <dbReference type="ChEBI" id="CHEBI:58095"/>
        <dbReference type="ChEBI" id="CHEBI:78442"/>
        <dbReference type="ChEBI" id="CHEBI:78531"/>
        <dbReference type="ChEBI" id="CHEBI:456215"/>
        <dbReference type="EC" id="6.1.1.20"/>
    </reaction>
</comment>
<proteinExistence type="inferred from homology"/>
<dbReference type="CDD" id="cd02796">
    <property type="entry name" value="tRNA_bind_bactPheRS"/>
    <property type="match status" value="1"/>
</dbReference>
<dbReference type="InterPro" id="IPR005146">
    <property type="entry name" value="B3/B4_tRNA-bd"/>
</dbReference>
<keyword evidence="9 15" id="KW-0067">ATP-binding</keyword>
<dbReference type="Gene3D" id="3.50.40.10">
    <property type="entry name" value="Phenylalanyl-trna Synthetase, Chain B, domain 3"/>
    <property type="match status" value="1"/>
</dbReference>
<dbReference type="NCBIfam" id="NF045760">
    <property type="entry name" value="YtpR"/>
    <property type="match status" value="1"/>
</dbReference>
<evidence type="ECO:0000256" key="16">
    <source>
        <dbReference type="PROSITE-ProRule" id="PRU00209"/>
    </source>
</evidence>
<feature type="binding site" evidence="15">
    <location>
        <position position="473"/>
    </location>
    <ligand>
        <name>Mg(2+)</name>
        <dbReference type="ChEBI" id="CHEBI:18420"/>
        <note>shared with alpha subunit</note>
    </ligand>
</feature>
<keyword evidence="4 15" id="KW-0963">Cytoplasm</keyword>
<dbReference type="Pfam" id="PF17759">
    <property type="entry name" value="tRNA_synthFbeta"/>
    <property type="match status" value="1"/>
</dbReference>
<dbReference type="RefSeq" id="WP_117384094.1">
    <property type="nucleotide sequence ID" value="NZ_QWDE01000003.1"/>
</dbReference>
<evidence type="ECO:0000313" key="21">
    <source>
        <dbReference type="Proteomes" id="UP000260823"/>
    </source>
</evidence>
<keyword evidence="11 16" id="KW-0694">RNA-binding</keyword>
<dbReference type="SMART" id="SM00873">
    <property type="entry name" value="B3_4"/>
    <property type="match status" value="1"/>
</dbReference>
<gene>
    <name evidence="15" type="primary">pheT</name>
    <name evidence="20" type="ORF">DYU05_15675</name>
</gene>
<dbReference type="InterPro" id="IPR004532">
    <property type="entry name" value="Phe-tRNA-ligase_IIc_bsu_bact"/>
</dbReference>
<dbReference type="SUPFAM" id="SSF46955">
    <property type="entry name" value="Putative DNA-binding domain"/>
    <property type="match status" value="1"/>
</dbReference>
<dbReference type="PANTHER" id="PTHR10947">
    <property type="entry name" value="PHENYLALANYL-TRNA SYNTHETASE BETA CHAIN AND LEUCINE-RICH REPEAT-CONTAINING PROTEIN 47"/>
    <property type="match status" value="1"/>
</dbReference>
<keyword evidence="6 15" id="KW-0436">Ligase</keyword>
<evidence type="ECO:0000259" key="17">
    <source>
        <dbReference type="PROSITE" id="PS50886"/>
    </source>
</evidence>
<evidence type="ECO:0000256" key="11">
    <source>
        <dbReference type="ARBA" id="ARBA00022884"/>
    </source>
</evidence>
<dbReference type="GO" id="GO:0009328">
    <property type="term" value="C:phenylalanine-tRNA ligase complex"/>
    <property type="evidence" value="ECO:0007669"/>
    <property type="project" value="TreeGrafter"/>
</dbReference>
<dbReference type="GO" id="GO:0005524">
    <property type="term" value="F:ATP binding"/>
    <property type="evidence" value="ECO:0007669"/>
    <property type="project" value="UniProtKB-UniRule"/>
</dbReference>
<feature type="binding site" evidence="15">
    <location>
        <position position="472"/>
    </location>
    <ligand>
        <name>Mg(2+)</name>
        <dbReference type="ChEBI" id="CHEBI:18420"/>
        <note>shared with alpha subunit</note>
    </ligand>
</feature>
<reference evidence="20 21" key="1">
    <citation type="submission" date="2018-08" db="EMBL/GenBank/DDBJ databases">
        <title>Mucilaginibacter terrae sp. nov., isolated from manganese diggings.</title>
        <authorList>
            <person name="Huang Y."/>
            <person name="Zhou Z."/>
        </authorList>
    </citation>
    <scope>NUCLEOTIDE SEQUENCE [LARGE SCALE GENOMIC DNA]</scope>
    <source>
        <strain evidence="20 21">ZH6</strain>
    </source>
</reference>
<protein>
    <recommendedName>
        <fullName evidence="15">Phenylalanine--tRNA ligase beta subunit</fullName>
        <ecNumber evidence="15">6.1.1.20</ecNumber>
    </recommendedName>
    <alternativeName>
        <fullName evidence="15">Phenylalanyl-tRNA synthetase beta subunit</fullName>
        <shortName evidence="15">PheRS</shortName>
    </alternativeName>
</protein>
<evidence type="ECO:0000256" key="3">
    <source>
        <dbReference type="ARBA" id="ARBA00011209"/>
    </source>
</evidence>
<dbReference type="PROSITE" id="PS50886">
    <property type="entry name" value="TRBD"/>
    <property type="match status" value="1"/>
</dbReference>
<dbReference type="GO" id="GO:0000287">
    <property type="term" value="F:magnesium ion binding"/>
    <property type="evidence" value="ECO:0007669"/>
    <property type="project" value="UniProtKB-UniRule"/>
</dbReference>
<organism evidence="20 21">
    <name type="scientific">Mucilaginibacter terrenus</name>
    <dbReference type="NCBI Taxonomy" id="2482727"/>
    <lineage>
        <taxon>Bacteria</taxon>
        <taxon>Pseudomonadati</taxon>
        <taxon>Bacteroidota</taxon>
        <taxon>Sphingobacteriia</taxon>
        <taxon>Sphingobacteriales</taxon>
        <taxon>Sphingobacteriaceae</taxon>
        <taxon>Mucilaginibacter</taxon>
    </lineage>
</organism>
<dbReference type="Gene3D" id="3.30.930.10">
    <property type="entry name" value="Bira Bifunctional Protein, Domain 2"/>
    <property type="match status" value="1"/>
</dbReference>
<dbReference type="PROSITE" id="PS51447">
    <property type="entry name" value="FDX_ACB"/>
    <property type="match status" value="1"/>
</dbReference>
<dbReference type="InterPro" id="IPR012340">
    <property type="entry name" value="NA-bd_OB-fold"/>
</dbReference>
<dbReference type="InterPro" id="IPR041616">
    <property type="entry name" value="PheRS_beta_core"/>
</dbReference>
<evidence type="ECO:0000256" key="15">
    <source>
        <dbReference type="HAMAP-Rule" id="MF_00283"/>
    </source>
</evidence>
<dbReference type="FunFam" id="3.50.40.10:FF:000001">
    <property type="entry name" value="Phenylalanine--tRNA ligase beta subunit"/>
    <property type="match status" value="1"/>
</dbReference>
<feature type="domain" description="TRNA-binding" evidence="17">
    <location>
        <begin position="42"/>
        <end position="155"/>
    </location>
</feature>
<evidence type="ECO:0000256" key="14">
    <source>
        <dbReference type="ARBA" id="ARBA00049255"/>
    </source>
</evidence>
<dbReference type="FunFam" id="3.30.70.380:FF:000001">
    <property type="entry name" value="Phenylalanine--tRNA ligase beta subunit"/>
    <property type="match status" value="1"/>
</dbReference>
<evidence type="ECO:0000256" key="8">
    <source>
        <dbReference type="ARBA" id="ARBA00022741"/>
    </source>
</evidence>
<evidence type="ECO:0000256" key="5">
    <source>
        <dbReference type="ARBA" id="ARBA00022555"/>
    </source>
</evidence>
<dbReference type="Gene3D" id="2.40.50.140">
    <property type="entry name" value="Nucleic acid-binding proteins"/>
    <property type="match status" value="1"/>
</dbReference>
<dbReference type="Pfam" id="PF03484">
    <property type="entry name" value="B5"/>
    <property type="match status" value="1"/>
</dbReference>
<dbReference type="InterPro" id="IPR002547">
    <property type="entry name" value="tRNA-bd_dom"/>
</dbReference>
<evidence type="ECO:0000259" key="19">
    <source>
        <dbReference type="PROSITE" id="PS51483"/>
    </source>
</evidence>
<dbReference type="Gene3D" id="3.30.56.10">
    <property type="match status" value="2"/>
</dbReference>
<dbReference type="Pfam" id="PF03483">
    <property type="entry name" value="B3_4"/>
    <property type="match status" value="1"/>
</dbReference>
<dbReference type="FunFam" id="2.40.50.140:FF:000045">
    <property type="entry name" value="Phenylalanine--tRNA ligase beta subunit"/>
    <property type="match status" value="1"/>
</dbReference>
<dbReference type="SUPFAM" id="SSF54991">
    <property type="entry name" value="Anticodon-binding domain of PheRS"/>
    <property type="match status" value="1"/>
</dbReference>
<evidence type="ECO:0000256" key="10">
    <source>
        <dbReference type="ARBA" id="ARBA00022842"/>
    </source>
</evidence>
<dbReference type="SUPFAM" id="SSF50249">
    <property type="entry name" value="Nucleic acid-binding proteins"/>
    <property type="match status" value="1"/>
</dbReference>
<dbReference type="Gene3D" id="3.30.70.380">
    <property type="entry name" value="Ferrodoxin-fold anticodon-binding domain"/>
    <property type="match status" value="1"/>
</dbReference>
<dbReference type="GO" id="GO:0004826">
    <property type="term" value="F:phenylalanine-tRNA ligase activity"/>
    <property type="evidence" value="ECO:0007669"/>
    <property type="project" value="UniProtKB-UniRule"/>
</dbReference>
<dbReference type="SMART" id="SM00896">
    <property type="entry name" value="FDX-ACB"/>
    <property type="match status" value="1"/>
</dbReference>
<evidence type="ECO:0000256" key="2">
    <source>
        <dbReference type="ARBA" id="ARBA00008653"/>
    </source>
</evidence>
<accession>A0A3E2NM68</accession>
<sequence length="798" mass="87562">MKISYHWLKEFIDTDKTPEEISQILTGTGLEVESLEKVQAVPGGLEGLVIGYVLECTDHPNSDHLHLTKVDVGGVEPLSIVCGATNVAAGQKVVVATVGTTVYPTVGEPFKINKSKIRGEVSEGMICAEDEIGLGTDHAGIMVLHADAPVGTAAKEYFKLNDDYMYEIGLTPNRADAASHLGTARDIAAFLRLPVIKPDVSAFKVDNTNNSIQVIVENEQASPRYAGLVLSGLQVAESPQWLKERLAVIGVRSINNVVDVTNYVLHELGQPLHAFDAAAIAGNKVVVKNVAEGTVFKTLDDVDRKLSADDLMICNTEEAMCIAGVFGGAKSGVTSSTTSIFLESAYFNAVSVRKTAKRHGLKTDASFRFERGTDPDMPVFALKRAALLIQQVAGGVVSSNIFDHYPNPVLPFDIEVSYKNIDRLIGKAIGNDTIKSILTGLDIKILSETEEGLSLQVPPYRVDVTREVDIVEEVLRLYGYNNIEIPTQIRASLNNSIRPEKDTVQNHISDILSANGFNEILNNSLTKLSYSDDPDNAVKIVNPLSSDLDAMRQTMLFSGLEAIAYNQNRRNADLKLYEFGKIYSYAEEKYTEAQRFSVFLTGASKPEQWNQKTTAATFYNLKAIVDGLLKKLKITDYTVEDTSGNFAYGLQYSKGNKVLVSFGSVAQPALKKADVNNDVFYAEFNFDLVLNLVRKNNIVYQEVSKFPAVRRDLSMLVDTAVTFGQLKQIAGRTDKKLIKEVNVFDVYQGDKLPAGKKSYALSFILQDTEKTLTDKAIDSTMQKLIFNLGKEAGAEIRK</sequence>
<dbReference type="EC" id="6.1.1.20" evidence="15"/>
<evidence type="ECO:0000256" key="6">
    <source>
        <dbReference type="ARBA" id="ARBA00022598"/>
    </source>
</evidence>
<dbReference type="InterPro" id="IPR036690">
    <property type="entry name" value="Fdx_antiC-bd_sf"/>
</dbReference>
<dbReference type="Pfam" id="PF03147">
    <property type="entry name" value="FDX-ACB"/>
    <property type="match status" value="1"/>
</dbReference>
<dbReference type="AlphaFoldDB" id="A0A3E2NM68"/>
<dbReference type="OrthoDB" id="9805455at2"/>
<evidence type="ECO:0000256" key="4">
    <source>
        <dbReference type="ARBA" id="ARBA00022490"/>
    </source>
</evidence>
<comment type="cofactor">
    <cofactor evidence="15">
        <name>Mg(2+)</name>
        <dbReference type="ChEBI" id="CHEBI:18420"/>
    </cofactor>
    <text evidence="15">Binds 2 magnesium ions per tetramer.</text>
</comment>
<keyword evidence="5 16" id="KW-0820">tRNA-binding</keyword>
<evidence type="ECO:0000256" key="7">
    <source>
        <dbReference type="ARBA" id="ARBA00022723"/>
    </source>
</evidence>
<dbReference type="SMART" id="SM00874">
    <property type="entry name" value="B5"/>
    <property type="match status" value="1"/>
</dbReference>
<dbReference type="InterPro" id="IPR033714">
    <property type="entry name" value="tRNA_bind_bactPheRS"/>
</dbReference>
<dbReference type="Proteomes" id="UP000260823">
    <property type="component" value="Unassembled WGS sequence"/>
</dbReference>
<dbReference type="InterPro" id="IPR045060">
    <property type="entry name" value="Phe-tRNA-ligase_IIc_bsu"/>
</dbReference>
<evidence type="ECO:0000259" key="18">
    <source>
        <dbReference type="PROSITE" id="PS51447"/>
    </source>
</evidence>
<dbReference type="CDD" id="cd00769">
    <property type="entry name" value="PheRS_beta_core"/>
    <property type="match status" value="1"/>
</dbReference>
<dbReference type="InterPro" id="IPR045864">
    <property type="entry name" value="aa-tRNA-synth_II/BPL/LPL"/>
</dbReference>
<evidence type="ECO:0000256" key="9">
    <source>
        <dbReference type="ARBA" id="ARBA00022840"/>
    </source>
</evidence>
<dbReference type="SUPFAM" id="SSF56037">
    <property type="entry name" value="PheT/TilS domain"/>
    <property type="match status" value="1"/>
</dbReference>
<keyword evidence="13 15" id="KW-0030">Aminoacyl-tRNA synthetase</keyword>
<dbReference type="GO" id="GO:0000049">
    <property type="term" value="F:tRNA binding"/>
    <property type="evidence" value="ECO:0007669"/>
    <property type="project" value="UniProtKB-UniRule"/>
</dbReference>
<comment type="subunit">
    <text evidence="3 15">Tetramer of two alpha and two beta subunits.</text>
</comment>
<comment type="caution">
    <text evidence="20">The sequence shown here is derived from an EMBL/GenBank/DDBJ whole genome shotgun (WGS) entry which is preliminary data.</text>
</comment>
<keyword evidence="10 15" id="KW-0460">Magnesium</keyword>
<dbReference type="PROSITE" id="PS51483">
    <property type="entry name" value="B5"/>
    <property type="match status" value="1"/>
</dbReference>
<keyword evidence="21" id="KW-1185">Reference proteome</keyword>
<evidence type="ECO:0000256" key="1">
    <source>
        <dbReference type="ARBA" id="ARBA00004496"/>
    </source>
</evidence>
<dbReference type="PANTHER" id="PTHR10947:SF0">
    <property type="entry name" value="PHENYLALANINE--TRNA LIGASE BETA SUBUNIT"/>
    <property type="match status" value="1"/>
</dbReference>
<dbReference type="EMBL" id="QWDE01000003">
    <property type="protein sequence ID" value="RFZ82068.1"/>
    <property type="molecule type" value="Genomic_DNA"/>
</dbReference>
<feature type="domain" description="B5" evidence="19">
    <location>
        <begin position="409"/>
        <end position="485"/>
    </location>
</feature>
<dbReference type="Pfam" id="PF01588">
    <property type="entry name" value="tRNA_bind"/>
    <property type="match status" value="1"/>
</dbReference>
<comment type="subcellular location">
    <subcellularLocation>
        <location evidence="1 15">Cytoplasm</location>
    </subcellularLocation>
</comment>
<keyword evidence="12 15" id="KW-0648">Protein biosynthesis</keyword>
<feature type="binding site" evidence="15">
    <location>
        <position position="463"/>
    </location>
    <ligand>
        <name>Mg(2+)</name>
        <dbReference type="ChEBI" id="CHEBI:18420"/>
        <note>shared with alpha subunit</note>
    </ligand>
</feature>
<dbReference type="InterPro" id="IPR009061">
    <property type="entry name" value="DNA-bd_dom_put_sf"/>
</dbReference>
<dbReference type="InterPro" id="IPR005147">
    <property type="entry name" value="tRNA_synthase_B5-dom"/>
</dbReference>
<dbReference type="InterPro" id="IPR005121">
    <property type="entry name" value="Fdx_antiC-bd"/>
</dbReference>
<feature type="binding site" evidence="15">
    <location>
        <position position="469"/>
    </location>
    <ligand>
        <name>Mg(2+)</name>
        <dbReference type="ChEBI" id="CHEBI:18420"/>
        <note>shared with alpha subunit</note>
    </ligand>
</feature>
<keyword evidence="8 15" id="KW-0547">Nucleotide-binding</keyword>
<comment type="similarity">
    <text evidence="2 15">Belongs to the phenylalanyl-tRNA synthetase beta subunit family. Type 1 subfamily.</text>
</comment>
<dbReference type="HAMAP" id="MF_00283">
    <property type="entry name" value="Phe_tRNA_synth_beta1"/>
    <property type="match status" value="1"/>
</dbReference>
<dbReference type="SUPFAM" id="SSF55681">
    <property type="entry name" value="Class II aaRS and biotin synthetases"/>
    <property type="match status" value="1"/>
</dbReference>
<evidence type="ECO:0000256" key="13">
    <source>
        <dbReference type="ARBA" id="ARBA00023146"/>
    </source>
</evidence>
<keyword evidence="7 15" id="KW-0479">Metal-binding</keyword>
<dbReference type="NCBIfam" id="TIGR00472">
    <property type="entry name" value="pheT_bact"/>
    <property type="match status" value="1"/>
</dbReference>
<feature type="domain" description="FDX-ACB" evidence="18">
    <location>
        <begin position="704"/>
        <end position="797"/>
    </location>
</feature>